<evidence type="ECO:0000256" key="8">
    <source>
        <dbReference type="HAMAP-Rule" id="MF_03001"/>
    </source>
</evidence>
<dbReference type="PANTHER" id="PTHR14068">
    <property type="entry name" value="EUKARYOTIC TRANSLATION INITIATION FACTOR 3 EIF3 -RELATED"/>
    <property type="match status" value="1"/>
</dbReference>
<name>A0A4Y7N2Z1_9CRUS</name>
<evidence type="ECO:0000256" key="3">
    <source>
        <dbReference type="ARBA" id="ARBA00022540"/>
    </source>
</evidence>
<protein>
    <recommendedName>
        <fullName evidence="8 9">Eukaryotic translation initiation factor 3 subunit B</fullName>
        <shortName evidence="8 9">eIF3b</shortName>
    </recommendedName>
    <alternativeName>
        <fullName evidence="8">Eukaryotic translation initiation factor 3 subunit 9</fullName>
    </alternativeName>
</protein>
<sequence>MYCKVEFWKYSRKSGRNVPPLQLVSVGVQCFSNIMARRKESDRAQQNNDDSDSNPNDELEEEPDFDDPEGYEDDISEQDLMGDLIRQRPKETDGVESIVVIDGVPQVGPERIEKLQNVLKKLFQKFGKITNEYYPLNPDGSTKGHVFIEYSNASEALEVLKGTNGYKFDKNHTFTVNLLTDFEKYNDILDKWENPVPQPFKEQGCLQYYLLDQDACDQFSVVYEQGDKVAVYLNTQPEPTLLEERPRWTETLVRWSPLGTYLATFHAKGIALWGGEKFQQIVRFSHPGVQFIDFSPCEKYLVSFSPLADSRATDEPQAIIIWDVLSGLKRRAFNADKSQALPIFKWSHDDKYFARMGVDMLSVYETPSFGLLDKKSIKVQGIRDFAWSPTDNTIAYWVGEEKDTPARVTLLELPSRNEVRVKNLFSVADCKMYWQKSGDYLCVKVDRYAKLRKDKSDIKYSGIYYNLEVFHMREKQIPVDSVEIKETIQAFAWEPVGTKFAVIHGEPPSTSVSFYEVKTGQTPTMVKKYERKPCNQLYWAPSGQFIVLAGLRAMSGTLEFVDTHDFTVMNTGEHFMATDVEWDPTGRYVATAVSWWGHKVDNAYWLWSFQGRILKRVALDKFCQLQWRPRPPSLLSAQQIKDIKKSLKKYSAQFEVKDRLKMTKASKELVEKRRKLMQEYEDLRKQKQEEYAEQRRRRIELRNNVDTDETEGRGGELEEETVEFFIKEETTFIDE</sequence>
<organism evidence="13">
    <name type="scientific">Daphnia similis</name>
    <dbReference type="NCBI Taxonomy" id="35528"/>
    <lineage>
        <taxon>Eukaryota</taxon>
        <taxon>Metazoa</taxon>
        <taxon>Ecdysozoa</taxon>
        <taxon>Arthropoda</taxon>
        <taxon>Crustacea</taxon>
        <taxon>Branchiopoda</taxon>
        <taxon>Diplostraca</taxon>
        <taxon>Cladocera</taxon>
        <taxon>Anomopoda</taxon>
        <taxon>Daphniidae</taxon>
        <taxon>Daphnia</taxon>
        <taxon>Daphnia similis group</taxon>
    </lineage>
</organism>
<proteinExistence type="evidence at transcript level"/>
<keyword evidence="10" id="KW-0175">Coiled coil</keyword>
<evidence type="ECO:0000256" key="9">
    <source>
        <dbReference type="PIRNR" id="PIRNR036424"/>
    </source>
</evidence>
<dbReference type="SMART" id="SM00360">
    <property type="entry name" value="RRM"/>
    <property type="match status" value="1"/>
</dbReference>
<dbReference type="InterPro" id="IPR011400">
    <property type="entry name" value="EIF3B"/>
</dbReference>
<dbReference type="GO" id="GO:0003723">
    <property type="term" value="F:RNA binding"/>
    <property type="evidence" value="ECO:0007669"/>
    <property type="project" value="UniProtKB-UniRule"/>
</dbReference>
<keyword evidence="5" id="KW-0677">Repeat</keyword>
<evidence type="ECO:0000256" key="5">
    <source>
        <dbReference type="ARBA" id="ARBA00022737"/>
    </source>
</evidence>
<dbReference type="Gene3D" id="3.30.70.330">
    <property type="match status" value="1"/>
</dbReference>
<keyword evidence="4" id="KW-0853">WD repeat</keyword>
<keyword evidence="7 8" id="KW-0648">Protein biosynthesis</keyword>
<gene>
    <name evidence="13" type="primary">EOG090X01UY</name>
</gene>
<dbReference type="EMBL" id="LR017613">
    <property type="protein sequence ID" value="SVE87232.1"/>
    <property type="molecule type" value="mRNA"/>
</dbReference>
<dbReference type="GO" id="GO:0016282">
    <property type="term" value="C:eukaryotic 43S preinitiation complex"/>
    <property type="evidence" value="ECO:0007669"/>
    <property type="project" value="UniProtKB-UniRule"/>
</dbReference>
<dbReference type="InterPro" id="IPR015943">
    <property type="entry name" value="WD40/YVTN_repeat-like_dom_sf"/>
</dbReference>
<keyword evidence="2 8" id="KW-0963">Cytoplasm</keyword>
<accession>A0A4Y7N2Z1</accession>
<evidence type="ECO:0000256" key="1">
    <source>
        <dbReference type="ARBA" id="ARBA00004496"/>
    </source>
</evidence>
<dbReference type="Gene3D" id="2.130.10.10">
    <property type="entry name" value="YVTN repeat-like/Quinoprotein amine dehydrogenase"/>
    <property type="match status" value="2"/>
</dbReference>
<dbReference type="InterPro" id="IPR000504">
    <property type="entry name" value="RRM_dom"/>
</dbReference>
<dbReference type="AlphaFoldDB" id="A0A4Y7N2Z1"/>
<evidence type="ECO:0000259" key="12">
    <source>
        <dbReference type="PROSITE" id="PS50102"/>
    </source>
</evidence>
<dbReference type="Pfam" id="PF08662">
    <property type="entry name" value="eIF2A"/>
    <property type="match status" value="1"/>
</dbReference>
<feature type="compositionally biased region" description="Acidic residues" evidence="11">
    <location>
        <begin position="49"/>
        <end position="74"/>
    </location>
</feature>
<dbReference type="FunFam" id="3.30.70.330:FF:000235">
    <property type="entry name" value="Eukaryotic translation initiation factor 3 subunit B"/>
    <property type="match status" value="1"/>
</dbReference>
<dbReference type="Pfam" id="PF00076">
    <property type="entry name" value="RRM_1"/>
    <property type="match status" value="1"/>
</dbReference>
<dbReference type="PROSITE" id="PS50102">
    <property type="entry name" value="RRM"/>
    <property type="match status" value="1"/>
</dbReference>
<feature type="coiled-coil region" evidence="10">
    <location>
        <begin position="666"/>
        <end position="711"/>
    </location>
</feature>
<dbReference type="FunFam" id="2.130.10.10:FF:001060">
    <property type="entry name" value="Eukaryotic translation initiation factor 3 subunit B"/>
    <property type="match status" value="1"/>
</dbReference>
<dbReference type="GO" id="GO:0003743">
    <property type="term" value="F:translation initiation factor activity"/>
    <property type="evidence" value="ECO:0007669"/>
    <property type="project" value="UniProtKB-UniRule"/>
</dbReference>
<dbReference type="InterPro" id="IPR013979">
    <property type="entry name" value="TIF_beta_prop-like"/>
</dbReference>
<evidence type="ECO:0000256" key="4">
    <source>
        <dbReference type="ARBA" id="ARBA00022574"/>
    </source>
</evidence>
<comment type="subunit">
    <text evidence="8 9">Component of the eukaryotic translation initiation factor 3 (eIF-3) complex.</text>
</comment>
<feature type="region of interest" description="Disordered" evidence="11">
    <location>
        <begin position="38"/>
        <end position="74"/>
    </location>
</feature>
<feature type="domain" description="RRM" evidence="12">
    <location>
        <begin position="97"/>
        <end position="181"/>
    </location>
</feature>
<dbReference type="GO" id="GO:0005852">
    <property type="term" value="C:eukaryotic translation initiation factor 3 complex"/>
    <property type="evidence" value="ECO:0007669"/>
    <property type="project" value="UniProtKB-UniRule"/>
</dbReference>
<dbReference type="CDD" id="cd12278">
    <property type="entry name" value="RRM_eIF3B"/>
    <property type="match status" value="1"/>
</dbReference>
<dbReference type="GO" id="GO:0033290">
    <property type="term" value="C:eukaryotic 48S preinitiation complex"/>
    <property type="evidence" value="ECO:0007669"/>
    <property type="project" value="UniProtKB-UniRule"/>
</dbReference>
<comment type="function">
    <text evidence="8">RNA-binding component of the eukaryotic translation initiation factor 3 (eIF-3) complex, which is involved in protein synthesis of a specialized repertoire of mRNAs and, together with other initiation factors, stimulates binding of mRNA and methionyl-tRNAi to the 40S ribosome. The eIF-3 complex specifically targets and initiates translation of a subset of mRNAs involved in cell proliferation.</text>
</comment>
<dbReference type="InterPro" id="IPR034363">
    <property type="entry name" value="eIF3B_RRM"/>
</dbReference>
<keyword evidence="6 8" id="KW-0694">RNA-binding</keyword>
<comment type="subcellular location">
    <subcellularLocation>
        <location evidence="1 8 9">Cytoplasm</location>
    </subcellularLocation>
</comment>
<dbReference type="SUPFAM" id="SSF82171">
    <property type="entry name" value="DPP6 N-terminal domain-like"/>
    <property type="match status" value="1"/>
</dbReference>
<evidence type="ECO:0000256" key="10">
    <source>
        <dbReference type="SAM" id="Coils"/>
    </source>
</evidence>
<comment type="function">
    <text evidence="9">Component of the eukaryotic translation initiation factor 3 (eIF-3) complex, which is involved in protein synthesis and, together with other initiation factors, stimulates binding of mRNA and methionyl-tRNAi to the 40S ribosome.</text>
</comment>
<dbReference type="PANTHER" id="PTHR14068:SF0">
    <property type="entry name" value="EUKARYOTIC TRANSLATION INITIATION FACTOR 3 SUBUNIT B"/>
    <property type="match status" value="1"/>
</dbReference>
<keyword evidence="3 8" id="KW-0396">Initiation factor</keyword>
<evidence type="ECO:0000256" key="7">
    <source>
        <dbReference type="ARBA" id="ARBA00022917"/>
    </source>
</evidence>
<comment type="similarity">
    <text evidence="8 9">Belongs to the eIF-3 subunit B family.</text>
</comment>
<dbReference type="InterPro" id="IPR012677">
    <property type="entry name" value="Nucleotide-bd_a/b_plait_sf"/>
</dbReference>
<dbReference type="SUPFAM" id="SSF54928">
    <property type="entry name" value="RNA-binding domain, RBD"/>
    <property type="match status" value="1"/>
</dbReference>
<dbReference type="PIRSF" id="PIRSF036424">
    <property type="entry name" value="eIF3b"/>
    <property type="match status" value="1"/>
</dbReference>
<evidence type="ECO:0000256" key="2">
    <source>
        <dbReference type="ARBA" id="ARBA00022490"/>
    </source>
</evidence>
<dbReference type="GO" id="GO:0031369">
    <property type="term" value="F:translation initiation factor binding"/>
    <property type="evidence" value="ECO:0007669"/>
    <property type="project" value="InterPro"/>
</dbReference>
<evidence type="ECO:0000313" key="13">
    <source>
        <dbReference type="EMBL" id="SVE87232.1"/>
    </source>
</evidence>
<dbReference type="InterPro" id="IPR035979">
    <property type="entry name" value="RBD_domain_sf"/>
</dbReference>
<dbReference type="GO" id="GO:0001732">
    <property type="term" value="P:formation of cytoplasmic translation initiation complex"/>
    <property type="evidence" value="ECO:0007669"/>
    <property type="project" value="UniProtKB-UniRule"/>
</dbReference>
<dbReference type="HAMAP" id="MF_03001">
    <property type="entry name" value="eIF3b"/>
    <property type="match status" value="1"/>
</dbReference>
<evidence type="ECO:0000256" key="6">
    <source>
        <dbReference type="ARBA" id="ARBA00022884"/>
    </source>
</evidence>
<reference evidence="13" key="1">
    <citation type="submission" date="2018-08" db="EMBL/GenBank/DDBJ databases">
        <authorList>
            <person name="Cornetti L."/>
        </authorList>
    </citation>
    <scope>NUCLEOTIDE SEQUENCE</scope>
    <source>
        <strain evidence="13">IL-NS-13</strain>
    </source>
</reference>
<evidence type="ECO:0000256" key="11">
    <source>
        <dbReference type="SAM" id="MobiDB-lite"/>
    </source>
</evidence>